<sequence length="244" mass="26156">MCSSGHSFDANKRGYLNLVDRTRGITGDTREILEARDAFLRAGHYSPVAGLITDMLPDDAGRSILDSGCGTGYYLARVLEARPDWQPLALDVSADAVAMTVRSTGSAGVVSDVWRPLPVRDARADVVLCVFAPRNPDEFARVLRTDGRLVVVTPAADHLAQLRASGRLIGIQPDKLAHLDASLSERFALVERRSLGYDVELGESDIRNLAGMGPSGHHAALNDLEHPESATVTVAVDVSVYSPG</sequence>
<feature type="binding site" evidence="2">
    <location>
        <begin position="71"/>
        <end position="72"/>
    </location>
    <ligand>
        <name>S-adenosyl-L-methionine</name>
        <dbReference type="ChEBI" id="CHEBI:59789"/>
    </ligand>
</feature>
<keyword evidence="1" id="KW-0862">Zinc</keyword>
<feature type="binding site" evidence="2">
    <location>
        <position position="45"/>
    </location>
    <ligand>
        <name>S-adenosyl-L-methionine</name>
        <dbReference type="ChEBI" id="CHEBI:59789"/>
    </ligand>
</feature>
<dbReference type="PIRSF" id="PIRSF018249">
    <property type="entry name" value="MyrA_prd"/>
    <property type="match status" value="1"/>
</dbReference>
<dbReference type="AlphaFoldDB" id="A0A841AGM4"/>
<proteinExistence type="predicted"/>
<dbReference type="InterPro" id="IPR041698">
    <property type="entry name" value="Methyltransf_25"/>
</dbReference>
<dbReference type="InterPro" id="IPR016718">
    <property type="entry name" value="rRNA_m1G-MeTrfase_A_prd"/>
</dbReference>
<comment type="caution">
    <text evidence="4">The sequence shown here is derived from an EMBL/GenBank/DDBJ whole genome shotgun (WGS) entry which is preliminary data.</text>
</comment>
<feature type="binding site" evidence="1">
    <location>
        <position position="2"/>
    </location>
    <ligand>
        <name>Zn(2+)</name>
        <dbReference type="ChEBI" id="CHEBI:29105"/>
    </ligand>
</feature>
<dbReference type="Pfam" id="PF13649">
    <property type="entry name" value="Methyltransf_25"/>
    <property type="match status" value="1"/>
</dbReference>
<keyword evidence="5" id="KW-1185">Reference proteome</keyword>
<dbReference type="SUPFAM" id="SSF53335">
    <property type="entry name" value="S-adenosyl-L-methionine-dependent methyltransferases"/>
    <property type="match status" value="1"/>
</dbReference>
<evidence type="ECO:0000259" key="3">
    <source>
        <dbReference type="Pfam" id="PF13649"/>
    </source>
</evidence>
<evidence type="ECO:0000313" key="5">
    <source>
        <dbReference type="Proteomes" id="UP000536685"/>
    </source>
</evidence>
<name>A0A841AGM4_9MICO</name>
<dbReference type="Gene3D" id="3.40.50.150">
    <property type="entry name" value="Vaccinia Virus protein VP39"/>
    <property type="match status" value="1"/>
</dbReference>
<dbReference type="Proteomes" id="UP000536685">
    <property type="component" value="Unassembled WGS sequence"/>
</dbReference>
<evidence type="ECO:0000256" key="1">
    <source>
        <dbReference type="PIRSR" id="PIRSR018249-1"/>
    </source>
</evidence>
<feature type="binding site" evidence="2">
    <location>
        <position position="158"/>
    </location>
    <ligand>
        <name>S-adenosyl-L-methionine</name>
        <dbReference type="ChEBI" id="CHEBI:59789"/>
    </ligand>
</feature>
<dbReference type="EC" id="2.1.1.187" evidence="4"/>
<keyword evidence="4" id="KW-0808">Transferase</keyword>
<feature type="binding site" evidence="1">
    <location>
        <position position="6"/>
    </location>
    <ligand>
        <name>Zn(2+)</name>
        <dbReference type="ChEBI" id="CHEBI:29105"/>
    </ligand>
</feature>
<dbReference type="InterPro" id="IPR029063">
    <property type="entry name" value="SAM-dependent_MTases_sf"/>
</dbReference>
<evidence type="ECO:0000313" key="4">
    <source>
        <dbReference type="EMBL" id="MBB5842970.1"/>
    </source>
</evidence>
<gene>
    <name evidence="4" type="ORF">HD599_001293</name>
</gene>
<dbReference type="GO" id="GO:0052911">
    <property type="term" value="F:23S rRNA (guanine(745)-N(1))-methyltransferase activity"/>
    <property type="evidence" value="ECO:0007669"/>
    <property type="project" value="UniProtKB-EC"/>
</dbReference>
<dbReference type="EMBL" id="JACHMJ010000001">
    <property type="protein sequence ID" value="MBB5842970.1"/>
    <property type="molecule type" value="Genomic_DNA"/>
</dbReference>
<keyword evidence="1" id="KW-0479">Metal-binding</keyword>
<keyword evidence="2" id="KW-0949">S-adenosyl-L-methionine</keyword>
<evidence type="ECO:0000256" key="2">
    <source>
        <dbReference type="PIRSR" id="PIRSR018249-2"/>
    </source>
</evidence>
<keyword evidence="4" id="KW-0489">Methyltransferase</keyword>
<reference evidence="4 5" key="1">
    <citation type="submission" date="2020-08" db="EMBL/GenBank/DDBJ databases">
        <title>Sequencing the genomes of 1000 actinobacteria strains.</title>
        <authorList>
            <person name="Klenk H.-P."/>
        </authorList>
    </citation>
    <scope>NUCLEOTIDE SEQUENCE [LARGE SCALE GENOMIC DNA]</scope>
    <source>
        <strain evidence="4 5">DSM 105784</strain>
    </source>
</reference>
<accession>A0A841AGM4</accession>
<protein>
    <submittedName>
        <fullName evidence="4">23S rRNA (Guanine745-N1)-methyltransferase</fullName>
        <ecNumber evidence="4">2.1.1.187</ecNumber>
    </submittedName>
</protein>
<dbReference type="CDD" id="cd02440">
    <property type="entry name" value="AdoMet_MTases"/>
    <property type="match status" value="1"/>
</dbReference>
<feature type="domain" description="Methyltransferase" evidence="3">
    <location>
        <begin position="64"/>
        <end position="147"/>
    </location>
</feature>
<dbReference type="GO" id="GO:0046872">
    <property type="term" value="F:metal ion binding"/>
    <property type="evidence" value="ECO:0007669"/>
    <property type="project" value="UniProtKB-KW"/>
</dbReference>
<organism evidence="4 5">
    <name type="scientific">Conyzicola lurida</name>
    <dbReference type="NCBI Taxonomy" id="1172621"/>
    <lineage>
        <taxon>Bacteria</taxon>
        <taxon>Bacillati</taxon>
        <taxon>Actinomycetota</taxon>
        <taxon>Actinomycetes</taxon>
        <taxon>Micrococcales</taxon>
        <taxon>Microbacteriaceae</taxon>
        <taxon>Conyzicola</taxon>
    </lineage>
</organism>